<dbReference type="InterPro" id="IPR027417">
    <property type="entry name" value="P-loop_NTPase"/>
</dbReference>
<comment type="catalytic activity">
    <reaction evidence="10">
        <text>shikimate + ATP = 3-phosphoshikimate + ADP + H(+)</text>
        <dbReference type="Rhea" id="RHEA:13121"/>
        <dbReference type="ChEBI" id="CHEBI:15378"/>
        <dbReference type="ChEBI" id="CHEBI:30616"/>
        <dbReference type="ChEBI" id="CHEBI:36208"/>
        <dbReference type="ChEBI" id="CHEBI:145989"/>
        <dbReference type="ChEBI" id="CHEBI:456216"/>
        <dbReference type="EC" id="2.7.1.71"/>
    </reaction>
</comment>
<dbReference type="EMBL" id="CAEZVB010000095">
    <property type="protein sequence ID" value="CAB4629760.1"/>
    <property type="molecule type" value="Genomic_DNA"/>
</dbReference>
<dbReference type="HAMAP" id="MF_00109">
    <property type="entry name" value="Shikimate_kinase"/>
    <property type="match status" value="1"/>
</dbReference>
<dbReference type="InterPro" id="IPR023000">
    <property type="entry name" value="Shikimate_kinase_CS"/>
</dbReference>
<evidence type="ECO:0000256" key="6">
    <source>
        <dbReference type="ARBA" id="ARBA00022741"/>
    </source>
</evidence>
<gene>
    <name evidence="11" type="ORF">UFOPK1908_01386</name>
    <name evidence="12" type="ORF">UFOPK2282_01324</name>
</gene>
<dbReference type="EC" id="2.7.1.71" evidence="3"/>
<name>A0A6J6MP96_9ZZZZ</name>
<keyword evidence="4" id="KW-0028">Amino-acid biosynthesis</keyword>
<reference evidence="12" key="1">
    <citation type="submission" date="2020-05" db="EMBL/GenBank/DDBJ databases">
        <authorList>
            <person name="Chiriac C."/>
            <person name="Salcher M."/>
            <person name="Ghai R."/>
            <person name="Kavagutti S V."/>
        </authorList>
    </citation>
    <scope>NUCLEOTIDE SEQUENCE</scope>
</reference>
<dbReference type="PROSITE" id="PS01128">
    <property type="entry name" value="SHIKIMATE_KINASE"/>
    <property type="match status" value="1"/>
</dbReference>
<evidence type="ECO:0000256" key="7">
    <source>
        <dbReference type="ARBA" id="ARBA00022777"/>
    </source>
</evidence>
<dbReference type="GO" id="GO:0009073">
    <property type="term" value="P:aromatic amino acid family biosynthetic process"/>
    <property type="evidence" value="ECO:0007669"/>
    <property type="project" value="UniProtKB-KW"/>
</dbReference>
<sequence length="172" mass="18540">MSPVAVLVGAPGAGKSTVGKRLASALKVSFADSDHMIEKQAGMPVSDIFVTQGESVFREMEEKTIAEALEDHDGVLSLGGGAILNERTRALLKNVPVVWLDVDLSQAAKRVGMNQARPLLLGDVRANMNRLMKERAPLYAEVATFTINTNGLKVREVVEEIVKQLDAGENND</sequence>
<dbReference type="PANTHER" id="PTHR21087">
    <property type="entry name" value="SHIKIMATE KINASE"/>
    <property type="match status" value="1"/>
</dbReference>
<dbReference type="InterPro" id="IPR031322">
    <property type="entry name" value="Shikimate/glucono_kinase"/>
</dbReference>
<keyword evidence="8" id="KW-0067">ATP-binding</keyword>
<dbReference type="GO" id="GO:0005829">
    <property type="term" value="C:cytosol"/>
    <property type="evidence" value="ECO:0007669"/>
    <property type="project" value="TreeGrafter"/>
</dbReference>
<comment type="pathway">
    <text evidence="1">Metabolic intermediate biosynthesis; chorismate biosynthesis; chorismate from D-erythrose 4-phosphate and phosphoenolpyruvate: step 5/7.</text>
</comment>
<keyword evidence="6" id="KW-0547">Nucleotide-binding</keyword>
<dbReference type="CDD" id="cd00464">
    <property type="entry name" value="SK"/>
    <property type="match status" value="1"/>
</dbReference>
<dbReference type="AlphaFoldDB" id="A0A6J6MP96"/>
<evidence type="ECO:0000256" key="9">
    <source>
        <dbReference type="ARBA" id="ARBA00023141"/>
    </source>
</evidence>
<dbReference type="EMBL" id="CAEZWR010000191">
    <property type="protein sequence ID" value="CAB4675389.1"/>
    <property type="molecule type" value="Genomic_DNA"/>
</dbReference>
<evidence type="ECO:0000256" key="4">
    <source>
        <dbReference type="ARBA" id="ARBA00022605"/>
    </source>
</evidence>
<dbReference type="Gene3D" id="3.40.50.300">
    <property type="entry name" value="P-loop containing nucleotide triphosphate hydrolases"/>
    <property type="match status" value="1"/>
</dbReference>
<evidence type="ECO:0000256" key="5">
    <source>
        <dbReference type="ARBA" id="ARBA00022679"/>
    </source>
</evidence>
<protein>
    <recommendedName>
        <fullName evidence="3">shikimate kinase</fullName>
        <ecNumber evidence="3">2.7.1.71</ecNumber>
    </recommendedName>
</protein>
<dbReference type="PANTHER" id="PTHR21087:SF16">
    <property type="entry name" value="SHIKIMATE KINASE 1, CHLOROPLASTIC"/>
    <property type="match status" value="1"/>
</dbReference>
<dbReference type="PRINTS" id="PR01100">
    <property type="entry name" value="SHIKIMTKNASE"/>
</dbReference>
<dbReference type="GO" id="GO:0005524">
    <property type="term" value="F:ATP binding"/>
    <property type="evidence" value="ECO:0007669"/>
    <property type="project" value="UniProtKB-KW"/>
</dbReference>
<evidence type="ECO:0000256" key="10">
    <source>
        <dbReference type="ARBA" id="ARBA00048567"/>
    </source>
</evidence>
<keyword evidence="7" id="KW-0418">Kinase</keyword>
<comment type="similarity">
    <text evidence="2">Belongs to the shikimate kinase family.</text>
</comment>
<evidence type="ECO:0000256" key="3">
    <source>
        <dbReference type="ARBA" id="ARBA00012154"/>
    </source>
</evidence>
<proteinExistence type="inferred from homology"/>
<keyword evidence="9" id="KW-0057">Aromatic amino acid biosynthesis</keyword>
<evidence type="ECO:0000256" key="8">
    <source>
        <dbReference type="ARBA" id="ARBA00022840"/>
    </source>
</evidence>
<dbReference type="GO" id="GO:0004765">
    <property type="term" value="F:shikimate kinase activity"/>
    <property type="evidence" value="ECO:0007669"/>
    <property type="project" value="UniProtKB-EC"/>
</dbReference>
<dbReference type="InterPro" id="IPR000623">
    <property type="entry name" value="Shikimate_kinase/TSH1"/>
</dbReference>
<keyword evidence="5" id="KW-0808">Transferase</keyword>
<dbReference type="Pfam" id="PF01202">
    <property type="entry name" value="SKI"/>
    <property type="match status" value="1"/>
</dbReference>
<accession>A0A6J6MP96</accession>
<organism evidence="12">
    <name type="scientific">freshwater metagenome</name>
    <dbReference type="NCBI Taxonomy" id="449393"/>
    <lineage>
        <taxon>unclassified sequences</taxon>
        <taxon>metagenomes</taxon>
        <taxon>ecological metagenomes</taxon>
    </lineage>
</organism>
<evidence type="ECO:0000313" key="12">
    <source>
        <dbReference type="EMBL" id="CAB4675389.1"/>
    </source>
</evidence>
<dbReference type="UniPathway" id="UPA00053">
    <property type="reaction ID" value="UER00088"/>
</dbReference>
<evidence type="ECO:0000313" key="11">
    <source>
        <dbReference type="EMBL" id="CAB4629760.1"/>
    </source>
</evidence>
<dbReference type="GO" id="GO:0008652">
    <property type="term" value="P:amino acid biosynthetic process"/>
    <property type="evidence" value="ECO:0007669"/>
    <property type="project" value="UniProtKB-KW"/>
</dbReference>
<evidence type="ECO:0000256" key="2">
    <source>
        <dbReference type="ARBA" id="ARBA00006997"/>
    </source>
</evidence>
<evidence type="ECO:0000256" key="1">
    <source>
        <dbReference type="ARBA" id="ARBA00004842"/>
    </source>
</evidence>
<dbReference type="SUPFAM" id="SSF52540">
    <property type="entry name" value="P-loop containing nucleoside triphosphate hydrolases"/>
    <property type="match status" value="1"/>
</dbReference>
<dbReference type="GO" id="GO:0009423">
    <property type="term" value="P:chorismate biosynthetic process"/>
    <property type="evidence" value="ECO:0007669"/>
    <property type="project" value="UniProtKB-UniPathway"/>
</dbReference>